<feature type="compositionally biased region" description="Polar residues" evidence="1">
    <location>
        <begin position="7"/>
        <end position="19"/>
    </location>
</feature>
<evidence type="ECO:0000313" key="2">
    <source>
        <dbReference type="Proteomes" id="UP000515126"/>
    </source>
</evidence>
<dbReference type="GeneID" id="110306444"/>
<sequence length="251" mass="27764">MCLNHSPADSCSPYAQGSPCSRGRWERELGEPGLTHEIELKFTRRTLGLLPHWPRLLEACLHSLLSFLTSNFPSNPLLPDSLFSIERLSLRFKTWLAGPGDPVAVFVEFELLAIVLPWPVASSCAICCCAQVPRAAHLHRRAAGIAHRPCRLKKRSLRTPGRPARGPQEAQREDPTHDAQREDLTHNPPGLGQSHHLESCVGPWTHGHRHLPPGPSNCKSIGSALVSWGLQRAEEKMQAERPASQIGFKPP</sequence>
<protein>
    <submittedName>
        <fullName evidence="3 4">Uncharacterized protein LOC110306444 isoform X1</fullName>
    </submittedName>
</protein>
<feature type="region of interest" description="Disordered" evidence="1">
    <location>
        <begin position="1"/>
        <end position="22"/>
    </location>
</feature>
<evidence type="ECO:0000256" key="1">
    <source>
        <dbReference type="SAM" id="MobiDB-lite"/>
    </source>
</evidence>
<feature type="compositionally biased region" description="Basic and acidic residues" evidence="1">
    <location>
        <begin position="170"/>
        <end position="185"/>
    </location>
</feature>
<keyword evidence="2" id="KW-1185">Reference proteome</keyword>
<evidence type="ECO:0000313" key="3">
    <source>
        <dbReference type="RefSeq" id="XP_029340381.1"/>
    </source>
</evidence>
<dbReference type="RefSeq" id="XP_029340382.1">
    <property type="nucleotide sequence ID" value="XM_029484522.1"/>
</dbReference>
<feature type="region of interest" description="Disordered" evidence="1">
    <location>
        <begin position="154"/>
        <end position="199"/>
    </location>
</feature>
<proteinExistence type="predicted"/>
<dbReference type="AlphaFoldDB" id="A0A6P7RI38"/>
<name>A0A6P7RI38_MUSCR</name>
<reference evidence="3 4" key="1">
    <citation type="submission" date="2025-04" db="UniProtKB">
        <authorList>
            <consortium name="RefSeq"/>
        </authorList>
    </citation>
    <scope>IDENTIFICATION</scope>
</reference>
<dbReference type="RefSeq" id="XP_029340381.1">
    <property type="nucleotide sequence ID" value="XM_029484521.1"/>
</dbReference>
<gene>
    <name evidence="3 4" type="primary">LOC110306444</name>
</gene>
<dbReference type="Proteomes" id="UP000515126">
    <property type="component" value="Chromosome 12"/>
</dbReference>
<accession>A0A6P7RI38</accession>
<evidence type="ECO:0000313" key="4">
    <source>
        <dbReference type="RefSeq" id="XP_029340382.1"/>
    </source>
</evidence>
<organism evidence="2 4">
    <name type="scientific">Mus caroli</name>
    <name type="common">Ryukyu mouse</name>
    <name type="synonym">Ricefield mouse</name>
    <dbReference type="NCBI Taxonomy" id="10089"/>
    <lineage>
        <taxon>Eukaryota</taxon>
        <taxon>Metazoa</taxon>
        <taxon>Chordata</taxon>
        <taxon>Craniata</taxon>
        <taxon>Vertebrata</taxon>
        <taxon>Euteleostomi</taxon>
        <taxon>Mammalia</taxon>
        <taxon>Eutheria</taxon>
        <taxon>Euarchontoglires</taxon>
        <taxon>Glires</taxon>
        <taxon>Rodentia</taxon>
        <taxon>Myomorpha</taxon>
        <taxon>Muroidea</taxon>
        <taxon>Muridae</taxon>
        <taxon>Murinae</taxon>
        <taxon>Mus</taxon>
        <taxon>Mus</taxon>
    </lineage>
</organism>